<dbReference type="GO" id="GO:0005634">
    <property type="term" value="C:nucleus"/>
    <property type="evidence" value="ECO:0007669"/>
    <property type="project" value="UniProtKB-SubCell"/>
</dbReference>
<evidence type="ECO:0000256" key="6">
    <source>
        <dbReference type="SAM" id="MobiDB-lite"/>
    </source>
</evidence>
<dbReference type="GO" id="GO:0000981">
    <property type="term" value="F:DNA-binding transcription factor activity, RNA polymerase II-specific"/>
    <property type="evidence" value="ECO:0007669"/>
    <property type="project" value="TreeGrafter"/>
</dbReference>
<dbReference type="AlphaFoldDB" id="A0A6A3A0E6"/>
<feature type="domain" description="BHLH" evidence="7">
    <location>
        <begin position="295"/>
        <end position="372"/>
    </location>
</feature>
<dbReference type="SUPFAM" id="SSF47459">
    <property type="entry name" value="HLH, helix-loop-helix DNA-binding domain"/>
    <property type="match status" value="1"/>
</dbReference>
<accession>A0A6A3A0E6</accession>
<evidence type="ECO:0000256" key="2">
    <source>
        <dbReference type="ARBA" id="ARBA00023015"/>
    </source>
</evidence>
<name>A0A6A3A0E6_HIBSY</name>
<organism evidence="8 9">
    <name type="scientific">Hibiscus syriacus</name>
    <name type="common">Rose of Sharon</name>
    <dbReference type="NCBI Taxonomy" id="106335"/>
    <lineage>
        <taxon>Eukaryota</taxon>
        <taxon>Viridiplantae</taxon>
        <taxon>Streptophyta</taxon>
        <taxon>Embryophyta</taxon>
        <taxon>Tracheophyta</taxon>
        <taxon>Spermatophyta</taxon>
        <taxon>Magnoliopsida</taxon>
        <taxon>eudicotyledons</taxon>
        <taxon>Gunneridae</taxon>
        <taxon>Pentapetalae</taxon>
        <taxon>rosids</taxon>
        <taxon>malvids</taxon>
        <taxon>Malvales</taxon>
        <taxon>Malvaceae</taxon>
        <taxon>Malvoideae</taxon>
        <taxon>Hibiscus</taxon>
    </lineage>
</organism>
<dbReference type="InterPro" id="IPR045843">
    <property type="entry name" value="IND-like"/>
</dbReference>
<dbReference type="SMART" id="SM00353">
    <property type="entry name" value="HLH"/>
    <property type="match status" value="1"/>
</dbReference>
<evidence type="ECO:0000313" key="8">
    <source>
        <dbReference type="EMBL" id="KAE8696822.1"/>
    </source>
</evidence>
<reference evidence="8" key="1">
    <citation type="submission" date="2019-09" db="EMBL/GenBank/DDBJ databases">
        <title>Draft genome information of white flower Hibiscus syriacus.</title>
        <authorList>
            <person name="Kim Y.-M."/>
        </authorList>
    </citation>
    <scope>NUCLEOTIDE SEQUENCE [LARGE SCALE GENOMIC DNA]</scope>
    <source>
        <strain evidence="8">YM2019G1</strain>
    </source>
</reference>
<dbReference type="Proteomes" id="UP000436088">
    <property type="component" value="Unassembled WGS sequence"/>
</dbReference>
<dbReference type="GO" id="GO:0000978">
    <property type="term" value="F:RNA polymerase II cis-regulatory region sequence-specific DNA binding"/>
    <property type="evidence" value="ECO:0007669"/>
    <property type="project" value="TreeGrafter"/>
</dbReference>
<dbReference type="GO" id="GO:0046983">
    <property type="term" value="F:protein dimerization activity"/>
    <property type="evidence" value="ECO:0007669"/>
    <property type="project" value="InterPro"/>
</dbReference>
<dbReference type="PANTHER" id="PTHR16223:SF345">
    <property type="entry name" value="TRANSCRIPTION FACTOR BHLH130-LIKE"/>
    <property type="match status" value="1"/>
</dbReference>
<evidence type="ECO:0000256" key="5">
    <source>
        <dbReference type="ARBA" id="ARBA00023242"/>
    </source>
</evidence>
<keyword evidence="4" id="KW-0804">Transcription</keyword>
<protein>
    <recommendedName>
        <fullName evidence="7">BHLH domain-containing protein</fullName>
    </recommendedName>
</protein>
<evidence type="ECO:0000259" key="7">
    <source>
        <dbReference type="PROSITE" id="PS50888"/>
    </source>
</evidence>
<gene>
    <name evidence="8" type="ORF">F3Y22_tig00110637pilonHSYRG00025</name>
</gene>
<dbReference type="PANTHER" id="PTHR16223">
    <property type="entry name" value="TRANSCRIPTION FACTOR BHLH83-RELATED"/>
    <property type="match status" value="1"/>
</dbReference>
<keyword evidence="5" id="KW-0539">Nucleus</keyword>
<sequence length="388" mass="43116">MEMADHYYLQQSHHQQQSCGLMMYRSAPMSLLENHAGGVIGGGTGFDVLGGFRSSSGPETESFFMLSDNGSSDVQEYEEKSVKQEYQIQSLPMQGVGSDVGLANSMEAGDGNGSDLVRRCSSPARFFSNQCLDDGTFPLSMIICLFQETSRSVRGSDRQGLRACNGTNGDNHTSFSSMPSSYSKSMPQIARVEHQSLGVRNGGNRSNGQFILDLMTDSRNNASLSGLKRARECVGGDISCGPRKLQTQNRHGRDCSAGLTHHFSLPKTYEEMDAGERFWQFQGSVPCKIRAKRGCATHPRSIAERVRRIRISERMRKLQGLFPNIDKVVYRNRSLSVTRPLVEVTHFRVLFGLQQTSTADMLDMAVEHIKDLQRQVKTLRDNKAKCTC</sequence>
<evidence type="ECO:0000256" key="3">
    <source>
        <dbReference type="ARBA" id="ARBA00023125"/>
    </source>
</evidence>
<keyword evidence="9" id="KW-1185">Reference proteome</keyword>
<evidence type="ECO:0000256" key="1">
    <source>
        <dbReference type="ARBA" id="ARBA00004123"/>
    </source>
</evidence>
<dbReference type="Pfam" id="PF00010">
    <property type="entry name" value="HLH"/>
    <property type="match status" value="1"/>
</dbReference>
<dbReference type="EMBL" id="VEPZ02001057">
    <property type="protein sequence ID" value="KAE8696822.1"/>
    <property type="molecule type" value="Genomic_DNA"/>
</dbReference>
<dbReference type="InterPro" id="IPR011598">
    <property type="entry name" value="bHLH_dom"/>
</dbReference>
<dbReference type="Gene3D" id="4.10.280.10">
    <property type="entry name" value="Helix-loop-helix DNA-binding domain"/>
    <property type="match status" value="1"/>
</dbReference>
<feature type="compositionally biased region" description="Low complexity" evidence="6">
    <location>
        <begin position="174"/>
        <end position="183"/>
    </location>
</feature>
<evidence type="ECO:0000256" key="4">
    <source>
        <dbReference type="ARBA" id="ARBA00023163"/>
    </source>
</evidence>
<comment type="caution">
    <text evidence="8">The sequence shown here is derived from an EMBL/GenBank/DDBJ whole genome shotgun (WGS) entry which is preliminary data.</text>
</comment>
<dbReference type="InterPro" id="IPR036638">
    <property type="entry name" value="HLH_DNA-bd_sf"/>
</dbReference>
<keyword evidence="2" id="KW-0805">Transcription regulation</keyword>
<evidence type="ECO:0000313" key="9">
    <source>
        <dbReference type="Proteomes" id="UP000436088"/>
    </source>
</evidence>
<dbReference type="PROSITE" id="PS50888">
    <property type="entry name" value="BHLH"/>
    <property type="match status" value="1"/>
</dbReference>
<feature type="region of interest" description="Disordered" evidence="6">
    <location>
        <begin position="163"/>
        <end position="183"/>
    </location>
</feature>
<keyword evidence="3" id="KW-0238">DNA-binding</keyword>
<proteinExistence type="predicted"/>
<comment type="subcellular location">
    <subcellularLocation>
        <location evidence="1">Nucleus</location>
    </subcellularLocation>
</comment>